<dbReference type="AlphaFoldDB" id="A0AA37JFZ3"/>
<dbReference type="SFLD" id="SFLDG01140">
    <property type="entry name" value="C2.B:_Phosphomannomutase_and_P"/>
    <property type="match status" value="1"/>
</dbReference>
<proteinExistence type="predicted"/>
<protein>
    <submittedName>
        <fullName evidence="1">Phosphatase</fullName>
    </submittedName>
</protein>
<dbReference type="PANTHER" id="PTHR10000">
    <property type="entry name" value="PHOSPHOSERINE PHOSPHATASE"/>
    <property type="match status" value="1"/>
</dbReference>
<dbReference type="InterPro" id="IPR000150">
    <property type="entry name" value="Cof"/>
</dbReference>
<dbReference type="InterPro" id="IPR036412">
    <property type="entry name" value="HAD-like_sf"/>
</dbReference>
<sequence>MESNTKIIFFDIDGTLIDMKRKQISGKTMEMLKRLKEKGVMICIATGRAPSALPAFGDIAFDVYLTFNGSYCYNRDQTIFSNPLLTDDVGTIIKNAETIHRPLSLATKDRQAANGKDDDLVEYYGFANREVEVADDFEEVAKEEVYQIMLGCRERDHLSLLNGVHRAKIAAWWDRAVDIIPADGGKGIGIEKVLEYYHLNQSEAMAFGDGNNDIEMFQAVGKGIAMANASDRLKEAAYGLCGDAEEDGIYHYCMEHGLI</sequence>
<dbReference type="PANTHER" id="PTHR10000:SF25">
    <property type="entry name" value="PHOSPHATASE YKRA-RELATED"/>
    <property type="match status" value="1"/>
</dbReference>
<dbReference type="RefSeq" id="WP_118041907.1">
    <property type="nucleotide sequence ID" value="NZ_BQNJ01000001.1"/>
</dbReference>
<name>A0AA37JFZ3_9FIRM</name>
<evidence type="ECO:0000313" key="2">
    <source>
        <dbReference type="Proteomes" id="UP001055091"/>
    </source>
</evidence>
<evidence type="ECO:0000313" key="1">
    <source>
        <dbReference type="EMBL" id="GKH00513.1"/>
    </source>
</evidence>
<dbReference type="GO" id="GO:0016791">
    <property type="term" value="F:phosphatase activity"/>
    <property type="evidence" value="ECO:0007669"/>
    <property type="project" value="TreeGrafter"/>
</dbReference>
<dbReference type="Gene3D" id="3.40.50.1000">
    <property type="entry name" value="HAD superfamily/HAD-like"/>
    <property type="match status" value="1"/>
</dbReference>
<dbReference type="InterPro" id="IPR023214">
    <property type="entry name" value="HAD_sf"/>
</dbReference>
<gene>
    <name evidence="1" type="ORF">CE91St55_24940</name>
</gene>
<dbReference type="SUPFAM" id="SSF56784">
    <property type="entry name" value="HAD-like"/>
    <property type="match status" value="1"/>
</dbReference>
<dbReference type="Proteomes" id="UP001055091">
    <property type="component" value="Unassembled WGS sequence"/>
</dbReference>
<dbReference type="NCBIfam" id="TIGR00099">
    <property type="entry name" value="Cof-subfamily"/>
    <property type="match status" value="1"/>
</dbReference>
<reference evidence="1" key="1">
    <citation type="submission" date="2022-01" db="EMBL/GenBank/DDBJ databases">
        <title>Novel bile acid biosynthetic pathways are enriched in the microbiome of centenarians.</title>
        <authorList>
            <person name="Sato Y."/>
            <person name="Atarashi K."/>
            <person name="Plichta R.D."/>
            <person name="Arai Y."/>
            <person name="Sasajima S."/>
            <person name="Kearney M.S."/>
            <person name="Suda W."/>
            <person name="Takeshita K."/>
            <person name="Sasaki T."/>
            <person name="Okamoto S."/>
            <person name="Skelly N.A."/>
            <person name="Okamura Y."/>
            <person name="Vlamakis H."/>
            <person name="Li Y."/>
            <person name="Tanoue T."/>
            <person name="Takei H."/>
            <person name="Nittono H."/>
            <person name="Narushima S."/>
            <person name="Irie J."/>
            <person name="Itoh H."/>
            <person name="Moriya K."/>
            <person name="Sugiura Y."/>
            <person name="Suematsu M."/>
            <person name="Moritoki N."/>
            <person name="Shibata S."/>
            <person name="Littman R.D."/>
            <person name="Fischbach A.M."/>
            <person name="Uwamino Y."/>
            <person name="Inoue T."/>
            <person name="Honda A."/>
            <person name="Hattori M."/>
            <person name="Murai T."/>
            <person name="Xavier J.R."/>
            <person name="Hirose N."/>
            <person name="Honda K."/>
        </authorList>
    </citation>
    <scope>NUCLEOTIDE SEQUENCE</scope>
    <source>
        <strain evidence="1">CE91-St55</strain>
    </source>
</reference>
<accession>A0AA37JFZ3</accession>
<dbReference type="Pfam" id="PF08282">
    <property type="entry name" value="Hydrolase_3"/>
    <property type="match status" value="1"/>
</dbReference>
<dbReference type="PROSITE" id="PS01229">
    <property type="entry name" value="COF_2"/>
    <property type="match status" value="1"/>
</dbReference>
<dbReference type="GO" id="GO:0000287">
    <property type="term" value="F:magnesium ion binding"/>
    <property type="evidence" value="ECO:0007669"/>
    <property type="project" value="TreeGrafter"/>
</dbReference>
<comment type="caution">
    <text evidence="1">The sequence shown here is derived from an EMBL/GenBank/DDBJ whole genome shotgun (WGS) entry which is preliminary data.</text>
</comment>
<dbReference type="EMBL" id="BQNJ01000001">
    <property type="protein sequence ID" value="GKH00513.1"/>
    <property type="molecule type" value="Genomic_DNA"/>
</dbReference>
<dbReference type="NCBIfam" id="TIGR01484">
    <property type="entry name" value="HAD-SF-IIB"/>
    <property type="match status" value="1"/>
</dbReference>
<dbReference type="GO" id="GO:0005829">
    <property type="term" value="C:cytosol"/>
    <property type="evidence" value="ECO:0007669"/>
    <property type="project" value="TreeGrafter"/>
</dbReference>
<organism evidence="1 2">
    <name type="scientific">Hungatella hathewayi</name>
    <dbReference type="NCBI Taxonomy" id="154046"/>
    <lineage>
        <taxon>Bacteria</taxon>
        <taxon>Bacillati</taxon>
        <taxon>Bacillota</taxon>
        <taxon>Clostridia</taxon>
        <taxon>Lachnospirales</taxon>
        <taxon>Lachnospiraceae</taxon>
        <taxon>Hungatella</taxon>
    </lineage>
</organism>
<dbReference type="InterPro" id="IPR006379">
    <property type="entry name" value="HAD-SF_hydro_IIB"/>
</dbReference>
<dbReference type="Gene3D" id="3.30.1240.10">
    <property type="match status" value="1"/>
</dbReference>
<dbReference type="SFLD" id="SFLDS00003">
    <property type="entry name" value="Haloacid_Dehalogenase"/>
    <property type="match status" value="1"/>
</dbReference>